<dbReference type="PANTHER" id="PTHR36439:SF1">
    <property type="entry name" value="DUF1697 DOMAIN-CONTAINING PROTEIN"/>
    <property type="match status" value="1"/>
</dbReference>
<evidence type="ECO:0000313" key="2">
    <source>
        <dbReference type="Proteomes" id="UP001164706"/>
    </source>
</evidence>
<dbReference type="AlphaFoldDB" id="A0A9E8S862"/>
<dbReference type="InterPro" id="IPR012545">
    <property type="entry name" value="DUF1697"/>
</dbReference>
<dbReference type="EMBL" id="CP113089">
    <property type="protein sequence ID" value="WAB80614.1"/>
    <property type="molecule type" value="Genomic_DNA"/>
</dbReference>
<organism evidence="1 2">
    <name type="scientific">Microcella daejeonensis</name>
    <dbReference type="NCBI Taxonomy" id="2994971"/>
    <lineage>
        <taxon>Bacteria</taxon>
        <taxon>Bacillati</taxon>
        <taxon>Actinomycetota</taxon>
        <taxon>Actinomycetes</taxon>
        <taxon>Micrococcales</taxon>
        <taxon>Microbacteriaceae</taxon>
        <taxon>Microcella</taxon>
    </lineage>
</organism>
<name>A0A9E8S862_9MICO</name>
<dbReference type="Pfam" id="PF08002">
    <property type="entry name" value="DUF1697"/>
    <property type="match status" value="1"/>
</dbReference>
<protein>
    <submittedName>
        <fullName evidence="1">DUF1697 domain-containing protein</fullName>
    </submittedName>
</protein>
<dbReference type="Gene3D" id="3.30.70.1280">
    <property type="entry name" value="SP0830-like domains"/>
    <property type="match status" value="1"/>
</dbReference>
<dbReference type="Proteomes" id="UP001164706">
    <property type="component" value="Chromosome"/>
</dbReference>
<dbReference type="PANTHER" id="PTHR36439">
    <property type="entry name" value="BLL4334 PROTEIN"/>
    <property type="match status" value="1"/>
</dbReference>
<proteinExistence type="predicted"/>
<reference evidence="1" key="1">
    <citation type="submission" date="2022-11" db="EMBL/GenBank/DDBJ databases">
        <title>Description of Microcella daejonensis nov. sp, isolated from riverside soil.</title>
        <authorList>
            <person name="Molina K.M."/>
            <person name="Kim S.B."/>
        </authorList>
    </citation>
    <scope>NUCLEOTIDE SEQUENCE</scope>
    <source>
        <strain evidence="1">MMS21-STM12</strain>
    </source>
</reference>
<dbReference type="KEGG" id="mdb:OVN18_08535"/>
<sequence length="182" mass="18765">MPAPEPCLALLRAVNVGGRNAVPQRALAASLEAELGVPVRHHLQSGNLAVASADAASLGGVVASSIREQTGLEIAVIVRTLGQLEALHAANPWPDADPLLVHASIFDGAAPTAVQAVVSADWGGDEIVAVEGGAWMRFAESSRGSRLGTTLERRLGVVATARNARTVAALLDLVRTTSSETR</sequence>
<gene>
    <name evidence="1" type="ORF">OVN18_08535</name>
</gene>
<dbReference type="RefSeq" id="WP_267780293.1">
    <property type="nucleotide sequence ID" value="NZ_CP113089.1"/>
</dbReference>
<accession>A0A9E8S862</accession>
<keyword evidence="2" id="KW-1185">Reference proteome</keyword>
<dbReference type="SUPFAM" id="SSF160379">
    <property type="entry name" value="SP0830-like"/>
    <property type="match status" value="1"/>
</dbReference>
<evidence type="ECO:0000313" key="1">
    <source>
        <dbReference type="EMBL" id="WAB80614.1"/>
    </source>
</evidence>